<organism evidence="7 8">
    <name type="scientific">Rhodoblastus sphagnicola</name>
    <dbReference type="NCBI Taxonomy" id="333368"/>
    <lineage>
        <taxon>Bacteria</taxon>
        <taxon>Pseudomonadati</taxon>
        <taxon>Pseudomonadota</taxon>
        <taxon>Alphaproteobacteria</taxon>
        <taxon>Hyphomicrobiales</taxon>
        <taxon>Rhodoblastaceae</taxon>
        <taxon>Rhodoblastus</taxon>
    </lineage>
</organism>
<evidence type="ECO:0000313" key="7">
    <source>
        <dbReference type="EMBL" id="PPQ27200.1"/>
    </source>
</evidence>
<evidence type="ECO:0000256" key="2">
    <source>
        <dbReference type="ARBA" id="ARBA00022723"/>
    </source>
</evidence>
<dbReference type="GO" id="GO:0046872">
    <property type="term" value="F:metal ion binding"/>
    <property type="evidence" value="ECO:0007669"/>
    <property type="project" value="UniProtKB-KW"/>
</dbReference>
<feature type="domain" description="Peptidase M24 C-terminal" evidence="6">
    <location>
        <begin position="543"/>
        <end position="601"/>
    </location>
</feature>
<sequence length="602" mass="64945">MFDSLYQDFTETADPTRGAPRLKQMRGKLRAEKLDGFLVPRADAHQNEYVAPCEERLAWLTGFTGSAGFAIVLRDKAALFVDGRYTIQAREQVDSQAFAVVPLDQTPPADWLAQNARKKGRIGYDPWLHTPAQVARYEAAARRAGAELVAVEANPIDALWRDRPAPPCGPVALHSLKNAGEKADKKLARLREGLADAFLVSDPHDLAWLFNLRGADLGHTPVALGFALVFRAEKPKLFLAADKLSARVGAALGALADLADPQDLPAVLAELGRKKRRILFDSATAAAALTQIASAAGAEVELAQSPIALMKAQKNARELDGARAAHLRDGVALTKFLCWFDAQAPKGKLAEISAALALENFRRDTGALKDLSFPTISAFGAHAALPHYRVTEASDAKIGKGVYLVDSGAQYLDGTTDVTRTVTVGPPSKAFVDAYTRVLKGHIAIARALFPRGTVGAQLDALARLSLWRAGLDFDHGVGHGVGSYLSVHEGPARISKMGMVALESGMILSNEPGYYREGAFGIRIENLVAVEPRNIAGAERDMLGFETLTLAPIDTRPVDAKMLDADEKAWLNAFHARVRKILSPLLSPKERAWLKRATASV</sequence>
<dbReference type="InterPro" id="IPR033740">
    <property type="entry name" value="Pept_M24B"/>
</dbReference>
<dbReference type="InterPro" id="IPR032416">
    <property type="entry name" value="Peptidase_M24_C"/>
</dbReference>
<dbReference type="Pfam" id="PF01321">
    <property type="entry name" value="Creatinase_N"/>
    <property type="match status" value="1"/>
</dbReference>
<dbReference type="GO" id="GO:0070006">
    <property type="term" value="F:metalloaminopeptidase activity"/>
    <property type="evidence" value="ECO:0007669"/>
    <property type="project" value="InterPro"/>
</dbReference>
<accession>A0A2S6MXW3</accession>
<dbReference type="Proteomes" id="UP000239089">
    <property type="component" value="Unassembled WGS sequence"/>
</dbReference>
<keyword evidence="8" id="KW-1185">Reference proteome</keyword>
<keyword evidence="7" id="KW-0031">Aminopeptidase</keyword>
<comment type="similarity">
    <text evidence="1">Belongs to the peptidase M24B family.</text>
</comment>
<protein>
    <submittedName>
        <fullName evidence="7">X-Pro aminopeptidase</fullName>
    </submittedName>
</protein>
<dbReference type="RefSeq" id="WP_104509699.1">
    <property type="nucleotide sequence ID" value="NZ_JACIGC010000001.1"/>
</dbReference>
<dbReference type="GO" id="GO:0005737">
    <property type="term" value="C:cytoplasm"/>
    <property type="evidence" value="ECO:0007669"/>
    <property type="project" value="UniProtKB-ARBA"/>
</dbReference>
<dbReference type="CDD" id="cd01085">
    <property type="entry name" value="APP"/>
    <property type="match status" value="1"/>
</dbReference>
<evidence type="ECO:0000259" key="6">
    <source>
        <dbReference type="Pfam" id="PF16188"/>
    </source>
</evidence>
<dbReference type="AlphaFoldDB" id="A0A2S6MXW3"/>
<dbReference type="OrthoDB" id="9806388at2"/>
<dbReference type="InterPro" id="IPR000587">
    <property type="entry name" value="Creatinase_N"/>
</dbReference>
<dbReference type="Pfam" id="PF16188">
    <property type="entry name" value="Peptidase_M24_C"/>
    <property type="match status" value="1"/>
</dbReference>
<dbReference type="Gene3D" id="3.90.230.10">
    <property type="entry name" value="Creatinase/methionine aminopeptidase superfamily"/>
    <property type="match status" value="1"/>
</dbReference>
<keyword evidence="7" id="KW-0645">Protease</keyword>
<dbReference type="Gene3D" id="3.40.350.10">
    <property type="entry name" value="Creatinase/prolidase N-terminal domain"/>
    <property type="match status" value="2"/>
</dbReference>
<dbReference type="SUPFAM" id="SSF53092">
    <property type="entry name" value="Creatinase/prolidase N-terminal domain"/>
    <property type="match status" value="1"/>
</dbReference>
<comment type="caution">
    <text evidence="7">The sequence shown here is derived from an EMBL/GenBank/DDBJ whole genome shotgun (WGS) entry which is preliminary data.</text>
</comment>
<evidence type="ECO:0000313" key="8">
    <source>
        <dbReference type="Proteomes" id="UP000239089"/>
    </source>
</evidence>
<keyword evidence="2" id="KW-0479">Metal-binding</keyword>
<dbReference type="SUPFAM" id="SSF55920">
    <property type="entry name" value="Creatinase/aminopeptidase"/>
    <property type="match status" value="1"/>
</dbReference>
<dbReference type="FunFam" id="3.90.230.10:FF:000009">
    <property type="entry name" value="xaa-Pro aminopeptidase 2"/>
    <property type="match status" value="1"/>
</dbReference>
<dbReference type="EMBL" id="NHSJ01000126">
    <property type="protein sequence ID" value="PPQ27200.1"/>
    <property type="molecule type" value="Genomic_DNA"/>
</dbReference>
<dbReference type="InterPro" id="IPR050422">
    <property type="entry name" value="X-Pro_aminopeptidase_P"/>
</dbReference>
<evidence type="ECO:0000256" key="3">
    <source>
        <dbReference type="ARBA" id="ARBA00022801"/>
    </source>
</evidence>
<dbReference type="InterPro" id="IPR000994">
    <property type="entry name" value="Pept_M24"/>
</dbReference>
<dbReference type="InterPro" id="IPR029149">
    <property type="entry name" value="Creatin/AminoP/Spt16_N"/>
</dbReference>
<evidence type="ECO:0000256" key="1">
    <source>
        <dbReference type="ARBA" id="ARBA00008766"/>
    </source>
</evidence>
<dbReference type="PANTHER" id="PTHR43763">
    <property type="entry name" value="XAA-PRO AMINOPEPTIDASE 1"/>
    <property type="match status" value="1"/>
</dbReference>
<evidence type="ECO:0000259" key="4">
    <source>
        <dbReference type="Pfam" id="PF00557"/>
    </source>
</evidence>
<dbReference type="Pfam" id="PF16189">
    <property type="entry name" value="Creatinase_N_2"/>
    <property type="match status" value="1"/>
</dbReference>
<name>A0A2S6MXW3_9HYPH</name>
<dbReference type="InterPro" id="IPR036005">
    <property type="entry name" value="Creatinase/aminopeptidase-like"/>
</dbReference>
<evidence type="ECO:0000259" key="5">
    <source>
        <dbReference type="Pfam" id="PF01321"/>
    </source>
</evidence>
<dbReference type="PANTHER" id="PTHR43763:SF6">
    <property type="entry name" value="XAA-PRO AMINOPEPTIDASE 1"/>
    <property type="match status" value="1"/>
</dbReference>
<keyword evidence="3" id="KW-0378">Hydrolase</keyword>
<gene>
    <name evidence="7" type="ORF">CCR94_20405</name>
</gene>
<feature type="domain" description="Creatinase N-terminal" evidence="5">
    <location>
        <begin position="21"/>
        <end position="152"/>
    </location>
</feature>
<proteinExistence type="inferred from homology"/>
<reference evidence="7 8" key="1">
    <citation type="journal article" date="2018" name="Arch. Microbiol.">
        <title>New insights into the metabolic potential of the phototrophic purple bacterium Rhodopila globiformis DSM 161(T) from its draft genome sequence and evidence for a vanadium-dependent nitrogenase.</title>
        <authorList>
            <person name="Imhoff J.F."/>
            <person name="Rahn T."/>
            <person name="Kunzel S."/>
            <person name="Neulinger S.C."/>
        </authorList>
    </citation>
    <scope>NUCLEOTIDE SEQUENCE [LARGE SCALE GENOMIC DNA]</scope>
    <source>
        <strain evidence="7 8">DSM 16996</strain>
    </source>
</reference>
<dbReference type="Pfam" id="PF00557">
    <property type="entry name" value="Peptidase_M24"/>
    <property type="match status" value="1"/>
</dbReference>
<feature type="domain" description="Peptidase M24" evidence="4">
    <location>
        <begin position="322"/>
        <end position="532"/>
    </location>
</feature>